<dbReference type="Proteomes" id="UP001209803">
    <property type="component" value="Chromosome"/>
</dbReference>
<organism evidence="3 4">
    <name type="scientific">Roseibium porphyridii</name>
    <dbReference type="NCBI Taxonomy" id="2866279"/>
    <lineage>
        <taxon>Bacteria</taxon>
        <taxon>Pseudomonadati</taxon>
        <taxon>Pseudomonadota</taxon>
        <taxon>Alphaproteobacteria</taxon>
        <taxon>Hyphomicrobiales</taxon>
        <taxon>Stappiaceae</taxon>
        <taxon>Roseibium</taxon>
    </lineage>
</organism>
<evidence type="ECO:0000313" key="4">
    <source>
        <dbReference type="Proteomes" id="UP001209803"/>
    </source>
</evidence>
<keyword evidence="4" id="KW-1185">Reference proteome</keyword>
<feature type="domain" description="Putative regulatory protein FmdB zinc ribbon" evidence="2">
    <location>
        <begin position="1"/>
        <end position="41"/>
    </location>
</feature>
<reference evidence="3 4" key="1">
    <citation type="submission" date="2023-03" db="EMBL/GenBank/DDBJ databases">
        <title>Roseibium porphyridii sp. nov. and Roseibium rhodosorbium sp. nov. isolated from marine algae, Porphyridium cruentum and Rhodosorus marinus, respectively.</title>
        <authorList>
            <person name="Lee M.W."/>
            <person name="Choi B.J."/>
            <person name="Lee J.K."/>
            <person name="Choi D.G."/>
            <person name="Baek J.H."/>
            <person name="Bayburt H."/>
            <person name="Kim J.M."/>
            <person name="Han D.M."/>
            <person name="Kim K.H."/>
            <person name="Jeon C.O."/>
        </authorList>
    </citation>
    <scope>NUCLEOTIDE SEQUENCE [LARGE SCALE GENOMIC DNA]</scope>
    <source>
        <strain evidence="3 4">KMA01</strain>
    </source>
</reference>
<dbReference type="RefSeq" id="WP_152502827.1">
    <property type="nucleotide sequence ID" value="NZ_CP120863.1"/>
</dbReference>
<dbReference type="NCBIfam" id="TIGR02605">
    <property type="entry name" value="CxxC_CxxC_SSSS"/>
    <property type="match status" value="1"/>
</dbReference>
<gene>
    <name evidence="3" type="ORF">K1718_21105</name>
</gene>
<protein>
    <submittedName>
        <fullName evidence="3">Zinc ribbon domain-containing protein</fullName>
    </submittedName>
</protein>
<dbReference type="Pfam" id="PF09723">
    <property type="entry name" value="Zn_ribbon_8"/>
    <property type="match status" value="1"/>
</dbReference>
<feature type="compositionally biased region" description="Basic and acidic residues" evidence="1">
    <location>
        <begin position="71"/>
        <end position="80"/>
    </location>
</feature>
<dbReference type="InterPro" id="IPR013429">
    <property type="entry name" value="Regulatory_FmdB_Zinc_ribbon"/>
</dbReference>
<feature type="region of interest" description="Disordered" evidence="1">
    <location>
        <begin position="43"/>
        <end position="124"/>
    </location>
</feature>
<dbReference type="SMART" id="SM00834">
    <property type="entry name" value="CxxC_CXXC_SSSS"/>
    <property type="match status" value="1"/>
</dbReference>
<name>A0ABY8F3M3_9HYPH</name>
<feature type="compositionally biased region" description="Basic and acidic residues" evidence="1">
    <location>
        <begin position="54"/>
        <end position="64"/>
    </location>
</feature>
<dbReference type="EMBL" id="CP120863">
    <property type="protein sequence ID" value="WFE88637.1"/>
    <property type="molecule type" value="Genomic_DNA"/>
</dbReference>
<feature type="compositionally biased region" description="Low complexity" evidence="1">
    <location>
        <begin position="94"/>
        <end position="103"/>
    </location>
</feature>
<feature type="compositionally biased region" description="Polar residues" evidence="1">
    <location>
        <begin position="44"/>
        <end position="53"/>
    </location>
</feature>
<proteinExistence type="predicted"/>
<accession>A0ABY8F3M3</accession>
<evidence type="ECO:0000256" key="1">
    <source>
        <dbReference type="SAM" id="MobiDB-lite"/>
    </source>
</evidence>
<evidence type="ECO:0000313" key="3">
    <source>
        <dbReference type="EMBL" id="WFE88637.1"/>
    </source>
</evidence>
<sequence>MPVYDYLCAQCGPITALRPMSAHSEPIECPVCKQEAPRAFLQAPNMSTLSTSDRTAHQRNETSRHSPVHSTKSDREDGAKERRKRHPAGCSCCSSSKNSFRSSAVYKADGSKTFPSKRPWMISH</sequence>
<evidence type="ECO:0000259" key="2">
    <source>
        <dbReference type="SMART" id="SM00834"/>
    </source>
</evidence>